<dbReference type="AlphaFoldDB" id="A0A498M3L8"/>
<dbReference type="SMART" id="SM00413">
    <property type="entry name" value="ETS"/>
    <property type="match status" value="1"/>
</dbReference>
<feature type="domain" description="ETS" evidence="20">
    <location>
        <begin position="200"/>
        <end position="279"/>
    </location>
</feature>
<dbReference type="EMBL" id="QBIY01012865">
    <property type="protein sequence ID" value="RXN15120.1"/>
    <property type="molecule type" value="Genomic_DNA"/>
</dbReference>
<evidence type="ECO:0000256" key="8">
    <source>
        <dbReference type="ARBA" id="ARBA00022753"/>
    </source>
</evidence>
<sequence length="418" mass="45794">MADGERSPLLSDLGDGALGSGNGGVSPGAAPHGAPNKPQTTFTSFPPFPSSTQPPVLMGENPPPYSPLTSPESGSAPVISCRVCQSLISVEGKIHQHVVKCGVCNEATPIKNAPAGKKYVRCPCNCLLICKVTSQRIACPRPYWDVVPGTCVRGYLCLLGSGVVAGGVDAGQGTLLELHEAVLFPDWAYKPAWSPGSRQVQLWHFLLELLGRGEGGAITWGSEWGEFVIRDPERLAKLWGERKGKPHMNYDKLSRALRYYYNKRILHKTKGKRFTYKFNFSKLILVNYPSLPTCPQSATSVPFSVFPSQLSFYNPSIDRAVQSISHPLFLPYSFPKPLPFPQTHPIQRQFPLFSGPPPSGTNLSELSCLSPVNSALQFTQTLNWPVKSSTEWPLNRVTGLQERMKSGPQDNNHVNQEV</sequence>
<accession>A0A498M3L8</accession>
<keyword evidence="15 18" id="KW-0458">Lysosome</keyword>
<dbReference type="FunFam" id="1.10.10.10:FF:000059">
    <property type="entry name" value="ETS translocation variant 3"/>
    <property type="match status" value="1"/>
</dbReference>
<keyword evidence="10" id="KW-1133">Transmembrane helix</keyword>
<evidence type="ECO:0000313" key="22">
    <source>
        <dbReference type="Proteomes" id="UP000290572"/>
    </source>
</evidence>
<evidence type="ECO:0000256" key="13">
    <source>
        <dbReference type="ARBA" id="ARBA00023136"/>
    </source>
</evidence>
<evidence type="ECO:0000256" key="2">
    <source>
        <dbReference type="ARBA" id="ARBA00004107"/>
    </source>
</evidence>
<dbReference type="PANTHER" id="PTHR21014:SF2">
    <property type="entry name" value="TYPE 1 PHOSPHATIDYLINOSITOL 4,5-BISPHOSPHATE 4-PHOSPHATASE"/>
    <property type="match status" value="1"/>
</dbReference>
<dbReference type="SUPFAM" id="SSF46785">
    <property type="entry name" value="Winged helix' DNA-binding domain"/>
    <property type="match status" value="1"/>
</dbReference>
<dbReference type="PROSITE" id="PS00346">
    <property type="entry name" value="ETS_DOMAIN_2"/>
    <property type="match status" value="1"/>
</dbReference>
<keyword evidence="14" id="KW-0804">Transcription</keyword>
<comment type="subcellular location">
    <subcellularLocation>
        <location evidence="2 18">Late endosome membrane</location>
        <topology evidence="2 18">Multi-pass membrane protein</topology>
    </subcellularLocation>
    <subcellularLocation>
        <location evidence="4 18">Lysosome membrane</location>
        <topology evidence="4 18">Multi-pass membrane protein</topology>
    </subcellularLocation>
    <subcellularLocation>
        <location evidence="3 17">Nucleus</location>
    </subcellularLocation>
</comment>
<comment type="similarity">
    <text evidence="5 17">Belongs to the ETS family.</text>
</comment>
<keyword evidence="13" id="KW-0472">Membrane</keyword>
<dbReference type="GO" id="GO:0034597">
    <property type="term" value="F:phosphatidylinositol-4,5-bisphosphate 4-phosphatase activity"/>
    <property type="evidence" value="ECO:0007669"/>
    <property type="project" value="UniProtKB-EC"/>
</dbReference>
<dbReference type="Pfam" id="PF09788">
    <property type="entry name" value="Tmemb_55A"/>
    <property type="match status" value="1"/>
</dbReference>
<dbReference type="Proteomes" id="UP000290572">
    <property type="component" value="Unassembled WGS sequence"/>
</dbReference>
<evidence type="ECO:0000256" key="5">
    <source>
        <dbReference type="ARBA" id="ARBA00005562"/>
    </source>
</evidence>
<comment type="catalytic activity">
    <reaction evidence="1 18">
        <text>a 1,2-diacyl-sn-glycero-3-phospho-(1D-myo-inositol-4,5-bisphosphate) + H2O = a 1,2-diacyl-sn-glycero-3-phospho-(1D-myo-inositol-5-phosphate) + phosphate</text>
        <dbReference type="Rhea" id="RHEA:25674"/>
        <dbReference type="ChEBI" id="CHEBI:15377"/>
        <dbReference type="ChEBI" id="CHEBI:43474"/>
        <dbReference type="ChEBI" id="CHEBI:57795"/>
        <dbReference type="ChEBI" id="CHEBI:58456"/>
        <dbReference type="EC" id="3.1.3.78"/>
    </reaction>
</comment>
<dbReference type="GO" id="GO:0046856">
    <property type="term" value="P:phosphatidylinositol dephosphorylation"/>
    <property type="evidence" value="ECO:0007669"/>
    <property type="project" value="InterPro"/>
</dbReference>
<dbReference type="GO" id="GO:0031902">
    <property type="term" value="C:late endosome membrane"/>
    <property type="evidence" value="ECO:0007669"/>
    <property type="project" value="UniProtKB-SubCell"/>
</dbReference>
<dbReference type="InterPro" id="IPR000418">
    <property type="entry name" value="Ets_dom"/>
</dbReference>
<dbReference type="GO" id="GO:0043565">
    <property type="term" value="F:sequence-specific DNA binding"/>
    <property type="evidence" value="ECO:0007669"/>
    <property type="project" value="InterPro"/>
</dbReference>
<dbReference type="PANTHER" id="PTHR21014">
    <property type="entry name" value="PHOSPHATIDYLINOSITOL-4,5-BISPHOSPHATE 4-PHOSPHATASE"/>
    <property type="match status" value="1"/>
</dbReference>
<evidence type="ECO:0000256" key="18">
    <source>
        <dbReference type="RuleBase" id="RU365008"/>
    </source>
</evidence>
<evidence type="ECO:0000256" key="1">
    <source>
        <dbReference type="ARBA" id="ARBA00001261"/>
    </source>
</evidence>
<keyword evidence="12 17" id="KW-0238">DNA-binding</keyword>
<name>A0A498M3L8_LABRO</name>
<feature type="compositionally biased region" description="Low complexity" evidence="19">
    <location>
        <begin position="38"/>
        <end position="55"/>
    </location>
</feature>
<dbReference type="GO" id="GO:0005765">
    <property type="term" value="C:lysosomal membrane"/>
    <property type="evidence" value="ECO:0007669"/>
    <property type="project" value="UniProtKB-SubCell"/>
</dbReference>
<dbReference type="GO" id="GO:0005634">
    <property type="term" value="C:nucleus"/>
    <property type="evidence" value="ECO:0007669"/>
    <property type="project" value="UniProtKB-SubCell"/>
</dbReference>
<keyword evidence="9 18" id="KW-0378">Hydrolase</keyword>
<evidence type="ECO:0000256" key="17">
    <source>
        <dbReference type="RuleBase" id="RU004019"/>
    </source>
</evidence>
<evidence type="ECO:0000256" key="12">
    <source>
        <dbReference type="ARBA" id="ARBA00023125"/>
    </source>
</evidence>
<evidence type="ECO:0000256" key="15">
    <source>
        <dbReference type="ARBA" id="ARBA00023228"/>
    </source>
</evidence>
<evidence type="ECO:0000313" key="21">
    <source>
        <dbReference type="EMBL" id="RXN15120.1"/>
    </source>
</evidence>
<reference evidence="21 22" key="1">
    <citation type="submission" date="2018-03" db="EMBL/GenBank/DDBJ databases">
        <title>Draft genome sequence of Rohu Carp (Labeo rohita).</title>
        <authorList>
            <person name="Das P."/>
            <person name="Kushwaha B."/>
            <person name="Joshi C.G."/>
            <person name="Kumar D."/>
            <person name="Nagpure N.S."/>
            <person name="Sahoo L."/>
            <person name="Das S.P."/>
            <person name="Bit A."/>
            <person name="Patnaik S."/>
            <person name="Meher P.K."/>
            <person name="Jayasankar P."/>
            <person name="Koringa P.G."/>
            <person name="Patel N.V."/>
            <person name="Hinsu A.T."/>
            <person name="Kumar R."/>
            <person name="Pandey M."/>
            <person name="Agarwal S."/>
            <person name="Srivastava S."/>
            <person name="Singh M."/>
            <person name="Iquebal M.A."/>
            <person name="Jaiswal S."/>
            <person name="Angadi U.B."/>
            <person name="Kumar N."/>
            <person name="Raza M."/>
            <person name="Shah T.M."/>
            <person name="Rai A."/>
            <person name="Jena J.K."/>
        </authorList>
    </citation>
    <scope>NUCLEOTIDE SEQUENCE [LARGE SCALE GENOMIC DNA]</scope>
    <source>
        <strain evidence="21">DASCIFA01</strain>
        <tissue evidence="21">Testis</tissue>
    </source>
</reference>
<comment type="function">
    <text evidence="18">Catalyzes the hydrolysis of phosphatidylinositol-4,5-bisphosphate (PtdIns-4,5-P2) to phosphatidylinositol-4-phosphate (PtdIns-4-P).</text>
</comment>
<keyword evidence="11" id="KW-0805">Transcription regulation</keyword>
<protein>
    <recommendedName>
        <fullName evidence="6 18">Phosphatidylinositol-4,5-bisphosphate 4-phosphatase</fullName>
        <ecNumber evidence="6 18">3.1.3.78</ecNumber>
    </recommendedName>
</protein>
<dbReference type="GO" id="GO:0005886">
    <property type="term" value="C:plasma membrane"/>
    <property type="evidence" value="ECO:0007669"/>
    <property type="project" value="TreeGrafter"/>
</dbReference>
<evidence type="ECO:0000256" key="3">
    <source>
        <dbReference type="ARBA" id="ARBA00004123"/>
    </source>
</evidence>
<evidence type="ECO:0000256" key="7">
    <source>
        <dbReference type="ARBA" id="ARBA00022692"/>
    </source>
</evidence>
<dbReference type="Gene3D" id="1.10.10.10">
    <property type="entry name" value="Winged helix-like DNA-binding domain superfamily/Winged helix DNA-binding domain"/>
    <property type="match status" value="1"/>
</dbReference>
<evidence type="ECO:0000256" key="19">
    <source>
        <dbReference type="SAM" id="MobiDB-lite"/>
    </source>
</evidence>
<dbReference type="PRINTS" id="PR00454">
    <property type="entry name" value="ETSDOMAIN"/>
</dbReference>
<evidence type="ECO:0000256" key="14">
    <source>
        <dbReference type="ARBA" id="ARBA00023163"/>
    </source>
</evidence>
<dbReference type="InterPro" id="IPR019178">
    <property type="entry name" value="PtdIns-P2-Ptase"/>
</dbReference>
<evidence type="ECO:0000256" key="11">
    <source>
        <dbReference type="ARBA" id="ARBA00023015"/>
    </source>
</evidence>
<evidence type="ECO:0000256" key="6">
    <source>
        <dbReference type="ARBA" id="ARBA00012936"/>
    </source>
</evidence>
<dbReference type="GO" id="GO:0030670">
    <property type="term" value="C:phagocytic vesicle membrane"/>
    <property type="evidence" value="ECO:0007669"/>
    <property type="project" value="TreeGrafter"/>
</dbReference>
<dbReference type="EC" id="3.1.3.78" evidence="6 18"/>
<comment type="caution">
    <text evidence="21">The sequence shown here is derived from an EMBL/GenBank/DDBJ whole genome shotgun (WGS) entry which is preliminary data.</text>
</comment>
<dbReference type="InterPro" id="IPR036388">
    <property type="entry name" value="WH-like_DNA-bd_sf"/>
</dbReference>
<dbReference type="STRING" id="84645.A0A498M3L8"/>
<feature type="region of interest" description="Disordered" evidence="19">
    <location>
        <begin position="1"/>
        <end position="71"/>
    </location>
</feature>
<keyword evidence="8 18" id="KW-0967">Endosome</keyword>
<evidence type="ECO:0000256" key="10">
    <source>
        <dbReference type="ARBA" id="ARBA00022989"/>
    </source>
</evidence>
<gene>
    <name evidence="21" type="ORF">ROHU_028282</name>
</gene>
<dbReference type="GO" id="GO:0003700">
    <property type="term" value="F:DNA-binding transcription factor activity"/>
    <property type="evidence" value="ECO:0007669"/>
    <property type="project" value="InterPro"/>
</dbReference>
<evidence type="ECO:0000259" key="20">
    <source>
        <dbReference type="PROSITE" id="PS50061"/>
    </source>
</evidence>
<evidence type="ECO:0000256" key="9">
    <source>
        <dbReference type="ARBA" id="ARBA00022801"/>
    </source>
</evidence>
<organism evidence="21 22">
    <name type="scientific">Labeo rohita</name>
    <name type="common">Indian major carp</name>
    <name type="synonym">Cyprinus rohita</name>
    <dbReference type="NCBI Taxonomy" id="84645"/>
    <lineage>
        <taxon>Eukaryota</taxon>
        <taxon>Metazoa</taxon>
        <taxon>Chordata</taxon>
        <taxon>Craniata</taxon>
        <taxon>Vertebrata</taxon>
        <taxon>Euteleostomi</taxon>
        <taxon>Actinopterygii</taxon>
        <taxon>Neopterygii</taxon>
        <taxon>Teleostei</taxon>
        <taxon>Ostariophysi</taxon>
        <taxon>Cypriniformes</taxon>
        <taxon>Cyprinidae</taxon>
        <taxon>Labeoninae</taxon>
        <taxon>Labeonini</taxon>
        <taxon>Labeo</taxon>
    </lineage>
</organism>
<keyword evidence="16 17" id="KW-0539">Nucleus</keyword>
<keyword evidence="22" id="KW-1185">Reference proteome</keyword>
<dbReference type="Pfam" id="PF00178">
    <property type="entry name" value="Ets"/>
    <property type="match status" value="1"/>
</dbReference>
<evidence type="ECO:0000256" key="16">
    <source>
        <dbReference type="ARBA" id="ARBA00023242"/>
    </source>
</evidence>
<evidence type="ECO:0000256" key="4">
    <source>
        <dbReference type="ARBA" id="ARBA00004155"/>
    </source>
</evidence>
<dbReference type="PROSITE" id="PS50061">
    <property type="entry name" value="ETS_DOMAIN_3"/>
    <property type="match status" value="1"/>
</dbReference>
<keyword evidence="7" id="KW-0812">Transmembrane</keyword>
<proteinExistence type="inferred from homology"/>
<dbReference type="InterPro" id="IPR036390">
    <property type="entry name" value="WH_DNA-bd_sf"/>
</dbReference>
<feature type="compositionally biased region" description="Gly residues" evidence="19">
    <location>
        <begin position="16"/>
        <end position="26"/>
    </location>
</feature>
<dbReference type="PROSITE" id="PS00345">
    <property type="entry name" value="ETS_DOMAIN_1"/>
    <property type="match status" value="1"/>
</dbReference>